<dbReference type="RefSeq" id="WP_123926927.1">
    <property type="nucleotide sequence ID" value="NZ_RKRE01000001.1"/>
</dbReference>
<proteinExistence type="predicted"/>
<organism evidence="1 2">
    <name type="scientific">Thermodesulfitimonas autotrophica</name>
    <dbReference type="NCBI Taxonomy" id="1894989"/>
    <lineage>
        <taxon>Bacteria</taxon>
        <taxon>Bacillati</taxon>
        <taxon>Bacillota</taxon>
        <taxon>Clostridia</taxon>
        <taxon>Thermoanaerobacterales</taxon>
        <taxon>Thermoanaerobacteraceae</taxon>
        <taxon>Thermodesulfitimonas</taxon>
    </lineage>
</organism>
<evidence type="ECO:0000313" key="2">
    <source>
        <dbReference type="Proteomes" id="UP000282654"/>
    </source>
</evidence>
<comment type="caution">
    <text evidence="1">The sequence shown here is derived from an EMBL/GenBank/DDBJ whole genome shotgun (WGS) entry which is preliminary data.</text>
</comment>
<reference evidence="1 2" key="1">
    <citation type="submission" date="2018-11" db="EMBL/GenBank/DDBJ databases">
        <title>Genomic Encyclopedia of Type Strains, Phase IV (KMG-IV): sequencing the most valuable type-strain genomes for metagenomic binning, comparative biology and taxonomic classification.</title>
        <authorList>
            <person name="Goeker M."/>
        </authorList>
    </citation>
    <scope>NUCLEOTIDE SEQUENCE [LARGE SCALE GENOMIC DNA]</scope>
    <source>
        <strain evidence="1 2">DSM 102936</strain>
    </source>
</reference>
<evidence type="ECO:0000313" key="1">
    <source>
        <dbReference type="EMBL" id="RPF49457.1"/>
    </source>
</evidence>
<keyword evidence="2" id="KW-1185">Reference proteome</keyword>
<name>A0A3N5AX01_9THEO</name>
<protein>
    <submittedName>
        <fullName evidence="1">Uncharacterized protein</fullName>
    </submittedName>
</protein>
<sequence length="154" mass="16737">MAERRAAILVGMVRSEDLAAAYTAVHNHGLAVFGTTEGMTLRKLAEALSGGGEALFYFCAPDIAPQRVAVALGRVAGLWTDIPEEARSEEIKEGFAKAFGKCWDDVVVGKEREVLFQFWEAYVGVKALKPHPEVTVARIREENPGIPVLEVLLG</sequence>
<accession>A0A3N5AX01</accession>
<gene>
    <name evidence="1" type="ORF">EDD75_0270</name>
</gene>
<dbReference type="AlphaFoldDB" id="A0A3N5AX01"/>
<dbReference type="Proteomes" id="UP000282654">
    <property type="component" value="Unassembled WGS sequence"/>
</dbReference>
<dbReference type="OrthoDB" id="1725324at2"/>
<dbReference type="EMBL" id="RKRE01000001">
    <property type="protein sequence ID" value="RPF49457.1"/>
    <property type="molecule type" value="Genomic_DNA"/>
</dbReference>